<feature type="compositionally biased region" description="Polar residues" evidence="1">
    <location>
        <begin position="1"/>
        <end position="17"/>
    </location>
</feature>
<keyword evidence="3" id="KW-1185">Reference proteome</keyword>
<evidence type="ECO:0000256" key="1">
    <source>
        <dbReference type="SAM" id="MobiDB-lite"/>
    </source>
</evidence>
<accession>A0ABW8EVD4</accession>
<organism evidence="2 3">
    <name type="scientific">Herbaspirillum chlorophenolicum</name>
    <dbReference type="NCBI Taxonomy" id="211589"/>
    <lineage>
        <taxon>Bacteria</taxon>
        <taxon>Pseudomonadati</taxon>
        <taxon>Pseudomonadota</taxon>
        <taxon>Betaproteobacteria</taxon>
        <taxon>Burkholderiales</taxon>
        <taxon>Oxalobacteraceae</taxon>
        <taxon>Herbaspirillum</taxon>
    </lineage>
</organism>
<reference evidence="2 3" key="1">
    <citation type="submission" date="2024-10" db="EMBL/GenBank/DDBJ databases">
        <title>The Natural Products Discovery Center: Release of the First 8490 Sequenced Strains for Exploring Actinobacteria Biosynthetic Diversity.</title>
        <authorList>
            <person name="Kalkreuter E."/>
            <person name="Kautsar S.A."/>
            <person name="Yang D."/>
            <person name="Bader C.D."/>
            <person name="Teijaro C.N."/>
            <person name="Fluegel L."/>
            <person name="Davis C.M."/>
            <person name="Simpson J.R."/>
            <person name="Lauterbach L."/>
            <person name="Steele A.D."/>
            <person name="Gui C."/>
            <person name="Meng S."/>
            <person name="Li G."/>
            <person name="Viehrig K."/>
            <person name="Ye F."/>
            <person name="Su P."/>
            <person name="Kiefer A.F."/>
            <person name="Nichols A."/>
            <person name="Cepeda A.J."/>
            <person name="Yan W."/>
            <person name="Fan B."/>
            <person name="Jiang Y."/>
            <person name="Adhikari A."/>
            <person name="Zheng C.-J."/>
            <person name="Schuster L."/>
            <person name="Cowan T.M."/>
            <person name="Smanski M.J."/>
            <person name="Chevrette M.G."/>
            <person name="De Carvalho L.P.S."/>
            <person name="Shen B."/>
        </authorList>
    </citation>
    <scope>NUCLEOTIDE SEQUENCE [LARGE SCALE GENOMIC DNA]</scope>
    <source>
        <strain evidence="2 3">NPDC087045</strain>
    </source>
</reference>
<evidence type="ECO:0000313" key="2">
    <source>
        <dbReference type="EMBL" id="MFJ3045274.1"/>
    </source>
</evidence>
<protein>
    <submittedName>
        <fullName evidence="2">Uncharacterized protein</fullName>
    </submittedName>
</protein>
<gene>
    <name evidence="2" type="ORF">ACIPEN_05540</name>
</gene>
<dbReference type="EMBL" id="JBIUZV010000002">
    <property type="protein sequence ID" value="MFJ3045274.1"/>
    <property type="molecule type" value="Genomic_DNA"/>
</dbReference>
<evidence type="ECO:0000313" key="3">
    <source>
        <dbReference type="Proteomes" id="UP001617427"/>
    </source>
</evidence>
<proteinExistence type="predicted"/>
<dbReference type="Proteomes" id="UP001617427">
    <property type="component" value="Unassembled WGS sequence"/>
</dbReference>
<name>A0ABW8EVD4_9BURK</name>
<comment type="caution">
    <text evidence="2">The sequence shown here is derived from an EMBL/GenBank/DDBJ whole genome shotgun (WGS) entry which is preliminary data.</text>
</comment>
<sequence>MGFANESGSDASVTKSGISGIAGDTAVRSDKDSSNALVKNWNAQELQADVEAQAKIMEAFGKQAALGIGTYATSKLNELNRKIDSETDPQKKEQLEAEAKNWAEGGAYRTALHAAAGALGGGLAGAAGATVSSVSMPMIADVIGKMDAPQAVKQALEQVAAAALGAAVGGTQGLASAVSVEANNRQLHQSEYDFAKKNAKLVAQKLKIGEQEAEGRIIAELLRNSDKQTADAAAGKHDYEIRSLIGCQNLNCDGYKTDAQYANANFNKQLITPNQQAYNAGQIQLGTGQSYNDLVMSNIKRDPVGATVAGAGMIGLGVLTGGGLPALGLAGTGATIGMGVNGGVQLVTNQPFDWFSFGMAGLTGASSSGMGFIPALLINTGGALSGSGIQGQNPNGAMAGAAIGTAAGFLFGAKIESGLGNVMNPWYRQQWKDIGLGMSIYIPKNSIPSWAGGIGSSIVQEKLGPIIQKKVEQ</sequence>
<dbReference type="RefSeq" id="WP_402698748.1">
    <property type="nucleotide sequence ID" value="NZ_JBIUZV010000002.1"/>
</dbReference>
<feature type="region of interest" description="Disordered" evidence="1">
    <location>
        <begin position="1"/>
        <end position="30"/>
    </location>
</feature>